<evidence type="ECO:0000256" key="4">
    <source>
        <dbReference type="SAM" id="MobiDB-lite"/>
    </source>
</evidence>
<feature type="region of interest" description="Disordered" evidence="4">
    <location>
        <begin position="1"/>
        <end position="33"/>
    </location>
</feature>
<evidence type="ECO:0000256" key="3">
    <source>
        <dbReference type="ARBA" id="ARBA00022946"/>
    </source>
</evidence>
<dbReference type="SMART" id="SM00733">
    <property type="entry name" value="Mterf"/>
    <property type="match status" value="6"/>
</dbReference>
<name>A0AAP0FCK8_9MAGN</name>
<evidence type="ECO:0000256" key="1">
    <source>
        <dbReference type="ARBA" id="ARBA00007692"/>
    </source>
</evidence>
<dbReference type="InterPro" id="IPR038538">
    <property type="entry name" value="MTERF_sf"/>
</dbReference>
<dbReference type="Gene3D" id="1.25.70.10">
    <property type="entry name" value="Transcription termination factor 3, mitochondrial"/>
    <property type="match status" value="1"/>
</dbReference>
<evidence type="ECO:0000313" key="5">
    <source>
        <dbReference type="EMBL" id="KAK9107557.1"/>
    </source>
</evidence>
<dbReference type="PANTHER" id="PTHR13068">
    <property type="entry name" value="CGI-12 PROTEIN-RELATED"/>
    <property type="match status" value="1"/>
</dbReference>
<keyword evidence="3" id="KW-0809">Transit peptide</keyword>
<dbReference type="AlphaFoldDB" id="A0AAP0FCK8"/>
<reference evidence="5 6" key="1">
    <citation type="submission" date="2024-01" db="EMBL/GenBank/DDBJ databases">
        <title>Genome assemblies of Stephania.</title>
        <authorList>
            <person name="Yang L."/>
        </authorList>
    </citation>
    <scope>NUCLEOTIDE SEQUENCE [LARGE SCALE GENOMIC DNA]</scope>
    <source>
        <strain evidence="5">YNDBR</strain>
        <tissue evidence="5">Leaf</tissue>
    </source>
</reference>
<evidence type="ECO:0000256" key="2">
    <source>
        <dbReference type="ARBA" id="ARBA00022472"/>
    </source>
</evidence>
<dbReference type="InterPro" id="IPR003690">
    <property type="entry name" value="MTERF"/>
</dbReference>
<keyword evidence="2" id="KW-0804">Transcription</keyword>
<comment type="similarity">
    <text evidence="1">Belongs to the mTERF family.</text>
</comment>
<proteinExistence type="inferred from homology"/>
<dbReference type="Proteomes" id="UP001420932">
    <property type="component" value="Unassembled WGS sequence"/>
</dbReference>
<organism evidence="5 6">
    <name type="scientific">Stephania yunnanensis</name>
    <dbReference type="NCBI Taxonomy" id="152371"/>
    <lineage>
        <taxon>Eukaryota</taxon>
        <taxon>Viridiplantae</taxon>
        <taxon>Streptophyta</taxon>
        <taxon>Embryophyta</taxon>
        <taxon>Tracheophyta</taxon>
        <taxon>Spermatophyta</taxon>
        <taxon>Magnoliopsida</taxon>
        <taxon>Ranunculales</taxon>
        <taxon>Menispermaceae</taxon>
        <taxon>Menispermoideae</taxon>
        <taxon>Cissampelideae</taxon>
        <taxon>Stephania</taxon>
    </lineage>
</organism>
<dbReference type="PANTHER" id="PTHR13068:SF36">
    <property type="entry name" value="TRANSCRIPTION TERMINATION FACTOR MTEF1, CHLOROPLASTIC"/>
    <property type="match status" value="1"/>
</dbReference>
<dbReference type="GO" id="GO:0003676">
    <property type="term" value="F:nucleic acid binding"/>
    <property type="evidence" value="ECO:0007669"/>
    <property type="project" value="InterPro"/>
</dbReference>
<keyword evidence="2" id="KW-0806">Transcription termination</keyword>
<accession>A0AAP0FCK8</accession>
<evidence type="ECO:0000313" key="6">
    <source>
        <dbReference type="Proteomes" id="UP001420932"/>
    </source>
</evidence>
<sequence>MIAALQLPPFQTHTSLKPNPNPKHSTTTTTTTTTDSGLLFRQKLLYLQTLKVDPSKALTINPSVRTAPLQSLKSVQQCLYSMGIHSSDHGRLFDMFPSLLTCDPHSHLFPVFDFLLHDVAISFCDVEKCVIRCPRLLVSNVDRQLKPALYFLRRLGFVGRHAVNSHTTLLLVSSVEDTLIPKLDYVQSLGFSYRETVRMVLRNPALLTYSVEGNLRPKAEYFLNEMKGDSAELKRFPQYFAFSLEGKIKLRHRLLVEHGFEMSLPEMLKVSDGKFSNRLVEMRLQSLDEKLSL</sequence>
<feature type="compositionally biased region" description="Polar residues" evidence="4">
    <location>
        <begin position="9"/>
        <end position="25"/>
    </location>
</feature>
<dbReference type="GO" id="GO:0006353">
    <property type="term" value="P:DNA-templated transcription termination"/>
    <property type="evidence" value="ECO:0007669"/>
    <property type="project" value="UniProtKB-KW"/>
</dbReference>
<dbReference type="Pfam" id="PF02536">
    <property type="entry name" value="mTERF"/>
    <property type="match status" value="1"/>
</dbReference>
<comment type="caution">
    <text evidence="5">The sequence shown here is derived from an EMBL/GenBank/DDBJ whole genome shotgun (WGS) entry which is preliminary data.</text>
</comment>
<gene>
    <name evidence="5" type="ORF">Syun_023568</name>
</gene>
<keyword evidence="2" id="KW-0805">Transcription regulation</keyword>
<dbReference type="EMBL" id="JBBNAF010000010">
    <property type="protein sequence ID" value="KAK9107557.1"/>
    <property type="molecule type" value="Genomic_DNA"/>
</dbReference>
<keyword evidence="6" id="KW-1185">Reference proteome</keyword>
<protein>
    <submittedName>
        <fullName evidence="5">Uncharacterized protein</fullName>
    </submittedName>
</protein>